<dbReference type="InterPro" id="IPR022257">
    <property type="entry name" value="PHM7_ext"/>
</dbReference>
<protein>
    <recommendedName>
        <fullName evidence="16">DUF221-domain-containing protein</fullName>
    </recommendedName>
</protein>
<comment type="subcellular location">
    <subcellularLocation>
        <location evidence="1">Membrane</location>
        <topology evidence="1">Multi-pass membrane protein</topology>
    </subcellularLocation>
</comment>
<feature type="transmembrane region" description="Helical" evidence="8">
    <location>
        <begin position="716"/>
        <end position="734"/>
    </location>
</feature>
<dbReference type="GO" id="GO:0005886">
    <property type="term" value="C:plasma membrane"/>
    <property type="evidence" value="ECO:0007669"/>
    <property type="project" value="TreeGrafter"/>
</dbReference>
<dbReference type="AlphaFoldDB" id="U5H3T9"/>
<dbReference type="Pfam" id="PF14703">
    <property type="entry name" value="PHM7_cyt"/>
    <property type="match status" value="1"/>
</dbReference>
<feature type="transmembrane region" description="Helical" evidence="8">
    <location>
        <begin position="572"/>
        <end position="595"/>
    </location>
</feature>
<feature type="domain" description="CSC1/OSCA1-like 7TM region" evidence="9">
    <location>
        <begin position="426"/>
        <end position="701"/>
    </location>
</feature>
<feature type="region of interest" description="Disordered" evidence="7">
    <location>
        <begin position="759"/>
        <end position="789"/>
    </location>
</feature>
<evidence type="ECO:0000256" key="6">
    <source>
        <dbReference type="ARBA" id="ARBA00023136"/>
    </source>
</evidence>
<dbReference type="STRING" id="683840.U5H3T9"/>
<dbReference type="OMA" id="NWACVAL"/>
<dbReference type="Proteomes" id="UP000017200">
    <property type="component" value="Unassembled WGS sequence"/>
</dbReference>
<feature type="domain" description="10TM putative phosphate transporter extracellular tail" evidence="10">
    <location>
        <begin position="773"/>
        <end position="845"/>
    </location>
</feature>
<feature type="domain" description="CSC1/OSCA1-like cytosolic" evidence="12">
    <location>
        <begin position="215"/>
        <end position="415"/>
    </location>
</feature>
<sequence>MRLPYVNLRQRVNDNRTPASRLARASWSATNADTSDQSNSTATFISALITGLVVLGALLAVWLALRKRNQAVYAPRTIFPPPEKRAPDLPTNPIQWVKTVVTTSDDVILHSQGPDTYFFMRFIRLAVMIFGPFFIVTWLILMPIAGTGAANAKGLNKFTYGNVATTQQLRLIAYFLVAILLTLYTLYLIDQEYYHYKQVRQEWLASPARANLDAARTVVISNVPEKYRSREGVQELVGETGEITNIWLSRIIGKMEDVYDERNKETAKLENAVGSVLALAAKNKRKNKLPEASKAADVEADSLIGQYIPKKKQPSHKRGFMGLLGEKVDTLNNSPAYIQEKDAELEKARAGLNELPMGDTIFVRFATREQAHAFASSVDPATTSTKDKMRVDKAVTAGKIEPGVDIMAEDVVWSNLKMAPAMRASRKILSWSLTIGLIIIWAIPVAFVGVLSNINSLSSTVSFLSFLKKIPPTVIGIIQGILPPVLLAVLFMLLPIILRFFCKMQGTVRKSEIEKQLFVRFWLFQVIHGFLIVTVSSGLPAALKNIKTQLPQLPTLLAQKLPTASTFFLQWLALYALTSFGLAISRAVPFVMSYLGFILSGPTPRKEFKFSNKMGAIALATTWPPVALLLCVGVVYSCIQPVITLFGLFTFVLLYILYKYTLIWVVDQPNSLETGGEFMRKAMVTVFVSLYLELVCLCGLFFLATDATGKRSKPGLAGGVLMALLLALVAVFHWHTTHVRFPPHECHYLQSTTPISAGHDASVGAYPPRKESKEDYEPPQDKNVEREYQHPATYEDAPVVWICDDTLGIGAAEATRLNELKIYASAEFAKMDAEGKVHVERGPPDQPWSDGIDAI</sequence>
<reference evidence="14" key="4">
    <citation type="submission" date="2015-06" db="UniProtKB">
        <authorList>
            <consortium name="EnsemblFungi"/>
        </authorList>
    </citation>
    <scope>IDENTIFICATION</scope>
</reference>
<evidence type="ECO:0000256" key="8">
    <source>
        <dbReference type="SAM" id="Phobius"/>
    </source>
</evidence>
<keyword evidence="6 8" id="KW-0472">Membrane</keyword>
<comment type="similarity">
    <text evidence="2">Belongs to the CSC1 (TC 1.A.17) family.</text>
</comment>
<evidence type="ECO:0000256" key="4">
    <source>
        <dbReference type="ARBA" id="ARBA00022692"/>
    </source>
</evidence>
<feature type="transmembrane region" description="Helical" evidence="8">
    <location>
        <begin position="642"/>
        <end position="661"/>
    </location>
</feature>
<dbReference type="InterPro" id="IPR032880">
    <property type="entry name" value="CSC1/OSCA1-like_N"/>
</dbReference>
<dbReference type="Pfam" id="PF13967">
    <property type="entry name" value="RSN1_TM"/>
    <property type="match status" value="1"/>
</dbReference>
<evidence type="ECO:0000256" key="3">
    <source>
        <dbReference type="ARBA" id="ARBA00022448"/>
    </source>
</evidence>
<reference evidence="13" key="2">
    <citation type="submission" date="2010-11" db="EMBL/GenBank/DDBJ databases">
        <authorList>
            <consortium name="The Broad Institute Genome Sequencing Platform"/>
            <person name="Earl A."/>
            <person name="Ward D."/>
            <person name="Feldgarden M."/>
            <person name="Gevers D."/>
            <person name="Butler R."/>
            <person name="Young S.K."/>
            <person name="Zeng Q."/>
            <person name="Gargeya S."/>
            <person name="Fitzgerald M."/>
            <person name="Haas B."/>
            <person name="Abouelleil A."/>
            <person name="Alvarado L."/>
            <person name="Arachchi H.M."/>
            <person name="Berlin A."/>
            <person name="Brown A."/>
            <person name="Chapman S.B."/>
            <person name="Chen Z."/>
            <person name="Dunbar C."/>
            <person name="Freedman E."/>
            <person name="Gearin G."/>
            <person name="Gellesch M."/>
            <person name="Goldberg J."/>
            <person name="Griggs A."/>
            <person name="Gujja S."/>
            <person name="Heilman E."/>
            <person name="Heiman D."/>
            <person name="Howarth C."/>
            <person name="Larson L."/>
            <person name="Lui A."/>
            <person name="MacDonald P.J.P."/>
            <person name="Mehta T."/>
            <person name="Montmayeur A."/>
            <person name="Murphy C."/>
            <person name="Neiman D."/>
            <person name="Pearson M."/>
            <person name="Priest M."/>
            <person name="Roberts A."/>
            <person name="Saif S."/>
            <person name="Shea T."/>
            <person name="Shenoy N."/>
            <person name="Sisk P."/>
            <person name="Stolte C."/>
            <person name="Sykes S."/>
            <person name="White J."/>
            <person name="Yandava C."/>
            <person name="Wortman J."/>
            <person name="Nusbaum C."/>
            <person name="Birren B."/>
        </authorList>
    </citation>
    <scope>NUCLEOTIDE SEQUENCE</scope>
    <source>
        <strain evidence="13">P1A1 Lamole</strain>
    </source>
</reference>
<dbReference type="OrthoDB" id="1076608at2759"/>
<dbReference type="FunCoup" id="U5H3T9">
    <property type="interactions" value="41"/>
</dbReference>
<name>U5H3T9_USTV1</name>
<evidence type="ECO:0000256" key="2">
    <source>
        <dbReference type="ARBA" id="ARBA00007779"/>
    </source>
</evidence>
<dbReference type="EMBL" id="GL541656">
    <property type="protein sequence ID" value="KDE07722.1"/>
    <property type="molecule type" value="Genomic_DNA"/>
</dbReference>
<dbReference type="InParanoid" id="U5H3T9"/>
<keyword evidence="15" id="KW-1185">Reference proteome</keyword>
<feature type="transmembrane region" description="Helical" evidence="8">
    <location>
        <begin position="171"/>
        <end position="189"/>
    </location>
</feature>
<feature type="transmembrane region" description="Helical" evidence="8">
    <location>
        <begin position="125"/>
        <end position="151"/>
    </location>
</feature>
<evidence type="ECO:0000313" key="13">
    <source>
        <dbReference type="EMBL" id="KDE07722.1"/>
    </source>
</evidence>
<feature type="region of interest" description="Disordered" evidence="7">
    <location>
        <begin position="19"/>
        <end position="38"/>
    </location>
</feature>
<keyword evidence="5 8" id="KW-1133">Transmembrane helix</keyword>
<accession>U5H3T9</accession>
<reference evidence="15" key="1">
    <citation type="submission" date="2010-11" db="EMBL/GenBank/DDBJ databases">
        <title>The genome sequence of Microbotryum violaceum strain p1A1 Lamole.</title>
        <authorList>
            <person name="Cuomo C."/>
            <person name="Perlin M."/>
            <person name="Young S.K."/>
            <person name="Zeng Q."/>
            <person name="Gargeya S."/>
            <person name="Alvarado L."/>
            <person name="Berlin A."/>
            <person name="Chapman S.B."/>
            <person name="Chen Z."/>
            <person name="Freedman E."/>
            <person name="Gellesch M."/>
            <person name="Goldberg J."/>
            <person name="Griggs A."/>
            <person name="Gujja S."/>
            <person name="Heilman E."/>
            <person name="Heiman D."/>
            <person name="Howarth C."/>
            <person name="Mehta T."/>
            <person name="Neiman D."/>
            <person name="Pearson M."/>
            <person name="Roberts A."/>
            <person name="Saif S."/>
            <person name="Shea T."/>
            <person name="Shenoy N."/>
            <person name="Sisk P."/>
            <person name="Stolte C."/>
            <person name="Sykes S."/>
            <person name="White J."/>
            <person name="Yandava C."/>
            <person name="Haas B."/>
            <person name="Nusbaum C."/>
            <person name="Birren B."/>
        </authorList>
    </citation>
    <scope>NUCLEOTIDE SEQUENCE [LARGE SCALE GENOMIC DNA]</scope>
    <source>
        <strain evidence="15">p1A1 Lamole</strain>
    </source>
</reference>
<evidence type="ECO:0000259" key="10">
    <source>
        <dbReference type="Pfam" id="PF12621"/>
    </source>
</evidence>
<gene>
    <name evidence="13" type="ORF">MVLG_01996</name>
</gene>
<feature type="compositionally biased region" description="Basic and acidic residues" evidence="7">
    <location>
        <begin position="768"/>
        <end position="789"/>
    </location>
</feature>
<feature type="transmembrane region" description="Helical" evidence="8">
    <location>
        <begin position="428"/>
        <end position="454"/>
    </location>
</feature>
<evidence type="ECO:0000259" key="11">
    <source>
        <dbReference type="Pfam" id="PF13967"/>
    </source>
</evidence>
<evidence type="ECO:0000313" key="14">
    <source>
        <dbReference type="EnsemblFungi" id="MVLG_01996T0"/>
    </source>
</evidence>
<keyword evidence="4 8" id="KW-0812">Transmembrane</keyword>
<feature type="transmembrane region" description="Helical" evidence="8">
    <location>
        <begin position="682"/>
        <end position="704"/>
    </location>
</feature>
<proteinExistence type="inferred from homology"/>
<feature type="transmembrane region" description="Helical" evidence="8">
    <location>
        <begin position="616"/>
        <end position="636"/>
    </location>
</feature>
<dbReference type="InterPro" id="IPR045122">
    <property type="entry name" value="Csc1-like"/>
</dbReference>
<evidence type="ECO:0000256" key="5">
    <source>
        <dbReference type="ARBA" id="ARBA00022989"/>
    </source>
</evidence>
<reference evidence="13 15" key="3">
    <citation type="journal article" date="2015" name="BMC Genomics">
        <title>Sex and parasites: genomic and transcriptomic analysis of Microbotryum lychnidis-dioicae, the biotrophic and plant-castrating anther smut fungus.</title>
        <authorList>
            <person name="Perlin M.H."/>
            <person name="Amselem J."/>
            <person name="Fontanillas E."/>
            <person name="Toh S.S."/>
            <person name="Chen Z."/>
            <person name="Goldberg J."/>
            <person name="Duplessis S."/>
            <person name="Henrissat B."/>
            <person name="Young S."/>
            <person name="Zeng Q."/>
            <person name="Aguileta G."/>
            <person name="Petit E."/>
            <person name="Badouin H."/>
            <person name="Andrews J."/>
            <person name="Razeeq D."/>
            <person name="Gabaldon T."/>
            <person name="Quesneville H."/>
            <person name="Giraud T."/>
            <person name="Hood M.E."/>
            <person name="Schultz D.J."/>
            <person name="Cuomo C.A."/>
        </authorList>
    </citation>
    <scope>NUCLEOTIDE SEQUENCE [LARGE SCALE GENOMIC DNA]</scope>
    <source>
        <strain evidence="15">p1A1 Lamole</strain>
        <strain evidence="13">P1A1 Lamole</strain>
    </source>
</reference>
<organism evidence="13">
    <name type="scientific">Microbotryum lychnidis-dioicae (strain p1A1 Lamole / MvSl-1064)</name>
    <name type="common">Anther smut fungus</name>
    <dbReference type="NCBI Taxonomy" id="683840"/>
    <lineage>
        <taxon>Eukaryota</taxon>
        <taxon>Fungi</taxon>
        <taxon>Dikarya</taxon>
        <taxon>Basidiomycota</taxon>
        <taxon>Pucciniomycotina</taxon>
        <taxon>Microbotryomycetes</taxon>
        <taxon>Microbotryales</taxon>
        <taxon>Microbotryaceae</taxon>
        <taxon>Microbotryum</taxon>
    </lineage>
</organism>
<dbReference type="Pfam" id="PF02714">
    <property type="entry name" value="RSN1_7TM"/>
    <property type="match status" value="1"/>
</dbReference>
<dbReference type="PANTHER" id="PTHR13018:SF143">
    <property type="entry name" value="CSC1_OSCA1-LIKE 7TM REGION DOMAIN-CONTAINING PROTEIN"/>
    <property type="match status" value="1"/>
</dbReference>
<keyword evidence="3" id="KW-0813">Transport</keyword>
<dbReference type="EMBL" id="AEIJ01000198">
    <property type="status" value="NOT_ANNOTATED_CDS"/>
    <property type="molecule type" value="Genomic_DNA"/>
</dbReference>
<evidence type="ECO:0000259" key="12">
    <source>
        <dbReference type="Pfam" id="PF14703"/>
    </source>
</evidence>
<evidence type="ECO:0000256" key="7">
    <source>
        <dbReference type="SAM" id="MobiDB-lite"/>
    </source>
</evidence>
<dbReference type="PANTHER" id="PTHR13018">
    <property type="entry name" value="PROBABLE MEMBRANE PROTEIN DUF221-RELATED"/>
    <property type="match status" value="1"/>
</dbReference>
<dbReference type="InterPro" id="IPR003864">
    <property type="entry name" value="CSC1/OSCA1-like_7TM"/>
</dbReference>
<evidence type="ECO:0008006" key="16">
    <source>
        <dbReference type="Google" id="ProtNLM"/>
    </source>
</evidence>
<feature type="transmembrane region" description="Helical" evidence="8">
    <location>
        <begin position="44"/>
        <end position="65"/>
    </location>
</feature>
<feature type="transmembrane region" description="Helical" evidence="8">
    <location>
        <begin position="474"/>
        <end position="501"/>
    </location>
</feature>
<feature type="compositionally biased region" description="Polar residues" evidence="7">
    <location>
        <begin position="27"/>
        <end position="38"/>
    </location>
</feature>
<dbReference type="HOGENOM" id="CLU_002458_2_0_1"/>
<dbReference type="EnsemblFungi" id="MVLG_01996T0">
    <property type="protein sequence ID" value="MVLG_01996T0"/>
    <property type="gene ID" value="MVLG_01996"/>
</dbReference>
<feature type="domain" description="CSC1/OSCA1-like N-terminal transmembrane" evidence="11">
    <location>
        <begin position="44"/>
        <end position="191"/>
    </location>
</feature>
<dbReference type="InterPro" id="IPR027815">
    <property type="entry name" value="CSC1/OSCA1-like_cyt"/>
</dbReference>
<dbReference type="GO" id="GO:0005227">
    <property type="term" value="F:calcium-activated cation channel activity"/>
    <property type="evidence" value="ECO:0007669"/>
    <property type="project" value="InterPro"/>
</dbReference>
<evidence type="ECO:0000256" key="1">
    <source>
        <dbReference type="ARBA" id="ARBA00004141"/>
    </source>
</evidence>
<dbReference type="Pfam" id="PF12621">
    <property type="entry name" value="PHM7_ext"/>
    <property type="match status" value="1"/>
</dbReference>
<evidence type="ECO:0000259" key="9">
    <source>
        <dbReference type="Pfam" id="PF02714"/>
    </source>
</evidence>
<evidence type="ECO:0000313" key="15">
    <source>
        <dbReference type="Proteomes" id="UP000017200"/>
    </source>
</evidence>
<feature type="transmembrane region" description="Helical" evidence="8">
    <location>
        <begin position="521"/>
        <end position="543"/>
    </location>
</feature>